<gene>
    <name evidence="2" type="ORF">DesfrDRAFT_0062</name>
</gene>
<evidence type="ECO:0000313" key="3">
    <source>
        <dbReference type="Proteomes" id="UP000006250"/>
    </source>
</evidence>
<keyword evidence="1" id="KW-1133">Transmembrane helix</keyword>
<keyword evidence="3" id="KW-1185">Reference proteome</keyword>
<feature type="transmembrane region" description="Helical" evidence="1">
    <location>
        <begin position="63"/>
        <end position="81"/>
    </location>
</feature>
<name>E1JR13_SOLFR</name>
<proteinExistence type="predicted"/>
<reference evidence="2 3" key="1">
    <citation type="submission" date="2010-08" db="EMBL/GenBank/DDBJ databases">
        <title>The draft genome of Desulfovibrio fructosovorans JJ.</title>
        <authorList>
            <consortium name="US DOE Joint Genome Institute (JGI-PGF)"/>
            <person name="Lucas S."/>
            <person name="Copeland A."/>
            <person name="Lapidus A."/>
            <person name="Cheng J.-F."/>
            <person name="Bruce D."/>
            <person name="Goodwin L."/>
            <person name="Pitluck S."/>
            <person name="Land M.L."/>
            <person name="Hauser L."/>
            <person name="Chang Y.-J."/>
            <person name="Jeffries C."/>
            <person name="Wall J.D."/>
            <person name="Stahl D.A."/>
            <person name="Arkin A.P."/>
            <person name="Dehal P."/>
            <person name="Stolyar S.M."/>
            <person name="Hazen T.C."/>
            <person name="Woyke T.J."/>
        </authorList>
    </citation>
    <scope>NUCLEOTIDE SEQUENCE [LARGE SCALE GENOMIC DNA]</scope>
    <source>
        <strain evidence="2 3">JJ</strain>
    </source>
</reference>
<dbReference type="STRING" id="596151.DesfrDRAFT_0062"/>
<sequence>MPDPKETVTATPAQQPEDLSSIKAMLLEIIEDKIKVGADAAPDELTATATAKAPLLSRLSPRMLACLVLACLLVAGVAVLSPAQLPVAAYKLSLVAIAGYLGYWIDRWCFPYARPDSFLVAADWRAENKPAAERANNPVVAGCEQIYAAAMLRRALVMLGCMLAMGLGL</sequence>
<dbReference type="AlphaFoldDB" id="E1JR13"/>
<evidence type="ECO:0000313" key="2">
    <source>
        <dbReference type="EMBL" id="EFL53014.1"/>
    </source>
</evidence>
<keyword evidence="1" id="KW-0472">Membrane</keyword>
<dbReference type="Proteomes" id="UP000006250">
    <property type="component" value="Unassembled WGS sequence"/>
</dbReference>
<dbReference type="OrthoDB" id="8688566at2"/>
<dbReference type="InterPro" id="IPR025140">
    <property type="entry name" value="Holin_2-3"/>
</dbReference>
<dbReference type="Pfam" id="PF13272">
    <property type="entry name" value="Holin_2-3"/>
    <property type="match status" value="1"/>
</dbReference>
<comment type="caution">
    <text evidence="2">The sequence shown here is derived from an EMBL/GenBank/DDBJ whole genome shotgun (WGS) entry which is preliminary data.</text>
</comment>
<feature type="transmembrane region" description="Helical" evidence="1">
    <location>
        <begin position="87"/>
        <end position="105"/>
    </location>
</feature>
<protein>
    <submittedName>
        <fullName evidence="2">Uncharacterized protein</fullName>
    </submittedName>
</protein>
<evidence type="ECO:0000256" key="1">
    <source>
        <dbReference type="SAM" id="Phobius"/>
    </source>
</evidence>
<dbReference type="RefSeq" id="WP_005990003.1">
    <property type="nucleotide sequence ID" value="NZ_AECZ01000001.1"/>
</dbReference>
<accession>E1JR13</accession>
<dbReference type="eggNOG" id="ENOG5032ZT8">
    <property type="taxonomic scope" value="Bacteria"/>
</dbReference>
<organism evidence="2 3">
    <name type="scientific">Solidesulfovibrio fructosivorans JJ]</name>
    <dbReference type="NCBI Taxonomy" id="596151"/>
    <lineage>
        <taxon>Bacteria</taxon>
        <taxon>Pseudomonadati</taxon>
        <taxon>Thermodesulfobacteriota</taxon>
        <taxon>Desulfovibrionia</taxon>
        <taxon>Desulfovibrionales</taxon>
        <taxon>Desulfovibrionaceae</taxon>
        <taxon>Solidesulfovibrio</taxon>
    </lineage>
</organism>
<dbReference type="EMBL" id="AECZ01000001">
    <property type="protein sequence ID" value="EFL53014.1"/>
    <property type="molecule type" value="Genomic_DNA"/>
</dbReference>
<keyword evidence="1" id="KW-0812">Transmembrane</keyword>